<evidence type="ECO:0000256" key="1">
    <source>
        <dbReference type="ARBA" id="ARBA00022908"/>
    </source>
</evidence>
<comment type="caution">
    <text evidence="7">The sequence shown here is derived from an EMBL/GenBank/DDBJ whole genome shotgun (WGS) entry which is preliminary data.</text>
</comment>
<keyword evidence="8" id="KW-1185">Reference proteome</keyword>
<dbReference type="InterPro" id="IPR002104">
    <property type="entry name" value="Integrase_catalytic"/>
</dbReference>
<protein>
    <submittedName>
        <fullName evidence="7">Integrase</fullName>
    </submittedName>
</protein>
<feature type="domain" description="Core-binding (CB)" evidence="6">
    <location>
        <begin position="9"/>
        <end position="99"/>
    </location>
</feature>
<evidence type="ECO:0000259" key="5">
    <source>
        <dbReference type="PROSITE" id="PS51898"/>
    </source>
</evidence>
<dbReference type="Gene3D" id="1.10.443.10">
    <property type="entry name" value="Intergrase catalytic core"/>
    <property type="match status" value="1"/>
</dbReference>
<dbReference type="InterPro" id="IPR052925">
    <property type="entry name" value="Phage_Integrase-like_Recomb"/>
</dbReference>
<name>A0ABQ2JUX9_9SPHN</name>
<dbReference type="InterPro" id="IPR010998">
    <property type="entry name" value="Integrase_recombinase_N"/>
</dbReference>
<keyword evidence="2 4" id="KW-0238">DNA-binding</keyword>
<dbReference type="CDD" id="cd00799">
    <property type="entry name" value="INT_Cre_C"/>
    <property type="match status" value="1"/>
</dbReference>
<dbReference type="Proteomes" id="UP000605099">
    <property type="component" value="Unassembled WGS sequence"/>
</dbReference>
<dbReference type="PANTHER" id="PTHR34605:SF4">
    <property type="entry name" value="DNA ADENINE METHYLTRANSFERASE"/>
    <property type="match status" value="1"/>
</dbReference>
<dbReference type="PROSITE" id="PS51900">
    <property type="entry name" value="CB"/>
    <property type="match status" value="1"/>
</dbReference>
<dbReference type="InterPro" id="IPR011010">
    <property type="entry name" value="DNA_brk_join_enz"/>
</dbReference>
<keyword evidence="1" id="KW-0229">DNA integration</keyword>
<dbReference type="SUPFAM" id="SSF47823">
    <property type="entry name" value="lambda integrase-like, N-terminal domain"/>
    <property type="match status" value="1"/>
</dbReference>
<evidence type="ECO:0000256" key="2">
    <source>
        <dbReference type="ARBA" id="ARBA00023125"/>
    </source>
</evidence>
<feature type="domain" description="Tyr recombinase" evidence="5">
    <location>
        <begin position="128"/>
        <end position="322"/>
    </location>
</feature>
<evidence type="ECO:0000256" key="4">
    <source>
        <dbReference type="PROSITE-ProRule" id="PRU01248"/>
    </source>
</evidence>
<reference evidence="8" key="1">
    <citation type="journal article" date="2019" name="Int. J. Syst. Evol. Microbiol.">
        <title>The Global Catalogue of Microorganisms (GCM) 10K type strain sequencing project: providing services to taxonomists for standard genome sequencing and annotation.</title>
        <authorList>
            <consortium name="The Broad Institute Genomics Platform"/>
            <consortium name="The Broad Institute Genome Sequencing Center for Infectious Disease"/>
            <person name="Wu L."/>
            <person name="Ma J."/>
        </authorList>
    </citation>
    <scope>NUCLEOTIDE SEQUENCE [LARGE SCALE GENOMIC DNA]</scope>
    <source>
        <strain evidence="8">CGMCC 1.6784</strain>
    </source>
</reference>
<sequence>MSDELTPLPPMATLSERLHAEIKTAQETMKAAHAGATLRAYASDWVSFCEYCEERNFEALPAHPDVVALYLERQAREGMKTSTVGRRLAAINRYHRDAALAPPSARDAAGTITTMLKGIRNTYGSKVQQKAPAEVDILTGMLATIEGMGLRAVRDRAILAIGFASALRRSELVAVQYEEMSFVNSGLRIFIPRSKGDQGAQGTTIAVPNGRSIRPVTLLRHWLHQAGHTEGPVFRRLTRSDTLTDAPMTDKSVARLVKAAAAAAGLDPALYSAHSLRAGFLTSAAASRASLFKMKDHARHKSLDTVAGYVRDAALFDDHAGDEFL</sequence>
<dbReference type="SUPFAM" id="SSF56349">
    <property type="entry name" value="DNA breaking-rejoining enzymes"/>
    <property type="match status" value="1"/>
</dbReference>
<organism evidence="7 8">
    <name type="scientific">Novosphingobium indicum</name>
    <dbReference type="NCBI Taxonomy" id="462949"/>
    <lineage>
        <taxon>Bacteria</taxon>
        <taxon>Pseudomonadati</taxon>
        <taxon>Pseudomonadota</taxon>
        <taxon>Alphaproteobacteria</taxon>
        <taxon>Sphingomonadales</taxon>
        <taxon>Sphingomonadaceae</taxon>
        <taxon>Novosphingobium</taxon>
    </lineage>
</organism>
<dbReference type="PROSITE" id="PS51898">
    <property type="entry name" value="TYR_RECOMBINASE"/>
    <property type="match status" value="1"/>
</dbReference>
<dbReference type="Pfam" id="PF00589">
    <property type="entry name" value="Phage_integrase"/>
    <property type="match status" value="1"/>
</dbReference>
<dbReference type="InterPro" id="IPR013762">
    <property type="entry name" value="Integrase-like_cat_sf"/>
</dbReference>
<dbReference type="InterPro" id="IPR004107">
    <property type="entry name" value="Integrase_SAM-like_N"/>
</dbReference>
<dbReference type="Pfam" id="PF02899">
    <property type="entry name" value="Phage_int_SAM_1"/>
    <property type="match status" value="1"/>
</dbReference>
<keyword evidence="3" id="KW-0233">DNA recombination</keyword>
<evidence type="ECO:0000256" key="3">
    <source>
        <dbReference type="ARBA" id="ARBA00023172"/>
    </source>
</evidence>
<gene>
    <name evidence="7" type="ORF">GCM10011349_33080</name>
</gene>
<evidence type="ECO:0000313" key="8">
    <source>
        <dbReference type="Proteomes" id="UP000605099"/>
    </source>
</evidence>
<evidence type="ECO:0000259" key="6">
    <source>
        <dbReference type="PROSITE" id="PS51900"/>
    </source>
</evidence>
<dbReference type="PANTHER" id="PTHR34605">
    <property type="entry name" value="PHAGE_INTEGRASE DOMAIN-CONTAINING PROTEIN"/>
    <property type="match status" value="1"/>
</dbReference>
<evidence type="ECO:0000313" key="7">
    <source>
        <dbReference type="EMBL" id="GGN55906.1"/>
    </source>
</evidence>
<dbReference type="Gene3D" id="1.10.150.130">
    <property type="match status" value="1"/>
</dbReference>
<dbReference type="InterPro" id="IPR044068">
    <property type="entry name" value="CB"/>
</dbReference>
<accession>A0ABQ2JUX9</accession>
<dbReference type="EMBL" id="BMLK01000016">
    <property type="protein sequence ID" value="GGN55906.1"/>
    <property type="molecule type" value="Genomic_DNA"/>
</dbReference>
<proteinExistence type="predicted"/>